<dbReference type="EMBL" id="MIJE01000031">
    <property type="protein sequence ID" value="OEF96502.1"/>
    <property type="molecule type" value="Genomic_DNA"/>
</dbReference>
<dbReference type="Gene3D" id="3.20.20.70">
    <property type="entry name" value="Aldolase class I"/>
    <property type="match status" value="1"/>
</dbReference>
<evidence type="ECO:0000313" key="3">
    <source>
        <dbReference type="EMBL" id="OEF96502.1"/>
    </source>
</evidence>
<dbReference type="InterPro" id="IPR002932">
    <property type="entry name" value="Glu_synthdom"/>
</dbReference>
<dbReference type="Pfam" id="PF01645">
    <property type="entry name" value="Glu_synthase"/>
    <property type="match status" value="1"/>
</dbReference>
<dbReference type="CDD" id="cd02808">
    <property type="entry name" value="GltS_FMN"/>
    <property type="match status" value="1"/>
</dbReference>
<dbReference type="AlphaFoldDB" id="A0A1E5G0R3"/>
<dbReference type="Proteomes" id="UP000094296">
    <property type="component" value="Unassembled WGS sequence"/>
</dbReference>
<reference evidence="3 4" key="1">
    <citation type="submission" date="2016-09" db="EMBL/GenBank/DDBJ databases">
        <title>Draft genome sequence for the type strain of Desulfuribacillus alkaliarsenatis AHT28, an obligately anaerobic, sulfidogenic bacterium isolated from Russian soda lake sediments.</title>
        <authorList>
            <person name="Abin C.A."/>
            <person name="Hollibaugh J.T."/>
        </authorList>
    </citation>
    <scope>NUCLEOTIDE SEQUENCE [LARGE SCALE GENOMIC DNA]</scope>
    <source>
        <strain evidence="3 4">AHT28</strain>
    </source>
</reference>
<proteinExistence type="inferred from homology"/>
<gene>
    <name evidence="3" type="ORF">BHF68_07550</name>
</gene>
<evidence type="ECO:0000256" key="1">
    <source>
        <dbReference type="ARBA" id="ARBA00009716"/>
    </source>
</evidence>
<dbReference type="STRING" id="766136.BHF68_07550"/>
<comment type="similarity">
    <text evidence="1">Belongs to the glutamate synthase family.</text>
</comment>
<dbReference type="RefSeq" id="WP_069643511.1">
    <property type="nucleotide sequence ID" value="NZ_MIJE01000031.1"/>
</dbReference>
<dbReference type="SUPFAM" id="SSF51395">
    <property type="entry name" value="FMN-linked oxidoreductases"/>
    <property type="match status" value="1"/>
</dbReference>
<dbReference type="GO" id="GO:0006537">
    <property type="term" value="P:glutamate biosynthetic process"/>
    <property type="evidence" value="ECO:0007669"/>
    <property type="project" value="InterPro"/>
</dbReference>
<protein>
    <submittedName>
        <fullName evidence="3">Glutamate synthase</fullName>
    </submittedName>
</protein>
<name>A0A1E5G0R3_9FIRM</name>
<comment type="caution">
    <text evidence="3">The sequence shown here is derived from an EMBL/GenBank/DDBJ whole genome shotgun (WGS) entry which is preliminary data.</text>
</comment>
<evidence type="ECO:0000313" key="4">
    <source>
        <dbReference type="Proteomes" id="UP000094296"/>
    </source>
</evidence>
<dbReference type="InterPro" id="IPR013785">
    <property type="entry name" value="Aldolase_TIM"/>
</dbReference>
<evidence type="ECO:0000259" key="2">
    <source>
        <dbReference type="Pfam" id="PF01645"/>
    </source>
</evidence>
<organism evidence="3 4">
    <name type="scientific">Desulfuribacillus alkaliarsenatis</name>
    <dbReference type="NCBI Taxonomy" id="766136"/>
    <lineage>
        <taxon>Bacteria</taxon>
        <taxon>Bacillati</taxon>
        <taxon>Bacillota</taxon>
        <taxon>Desulfuribacillia</taxon>
        <taxon>Desulfuribacillales</taxon>
        <taxon>Desulfuribacillaceae</taxon>
        <taxon>Desulfuribacillus</taxon>
    </lineage>
</organism>
<accession>A0A1E5G0R3</accession>
<dbReference type="GO" id="GO:0015930">
    <property type="term" value="F:glutamate synthase activity"/>
    <property type="evidence" value="ECO:0007669"/>
    <property type="project" value="InterPro"/>
</dbReference>
<keyword evidence="4" id="KW-1185">Reference proteome</keyword>
<dbReference type="OrthoDB" id="9758182at2"/>
<sequence length="526" mass="57128">MTFSKPNFSNATMTKLRTPNAYVPSSGLCATCLDGCPGFCEVGTSAVRGKEVLYPQPFGTTTSASEKDYPIDYSHFNIMGTTVGAHGIEADSDKAIFPNVSVETAIGKEGDLKLQTPVIVAGMGSTFVAKDNWPGLACGTAISGAAIVIGENICGMDPELEVKNGRVHHSPAMVKRVTSFTDWYNGYGTIAVQANVEDTRLGVQEYAIEKLGVDTVELKWGQGAKDIGGEVKIKSLEFAQELQKRGYIVLPDPSDETVIESYKKGAFSEFERHSRVGMVDEEGFMARVDELRKAGAKRIFLKTGAYRPADLALALKFASKAKLDLLTVDGAGGGTGMSPWRMMNEWGVPTVYIQSLLTEYCDRLAAKGEYIPPISIAGGFSLEDHMFKTIAMSAPYVKVVGMARAPLTAAMVGKNVEKAIKEGKVFKEQKKYGETAEQIFILTEQLKKQLGNDDFNRLPEGALGVYTYYNRLHQGLKQFMCGARKFSLSHITRDDLVALTEEAAKISGIPYVMDADKEAAKNILGC</sequence>
<feature type="domain" description="Glutamate synthase" evidence="2">
    <location>
        <begin position="278"/>
        <end position="399"/>
    </location>
</feature>